<dbReference type="AlphaFoldDB" id="A0A5B7G3Y7"/>
<protein>
    <submittedName>
        <fullName evidence="2">Uncharacterized protein</fullName>
    </submittedName>
</protein>
<comment type="caution">
    <text evidence="2">The sequence shown here is derived from an EMBL/GenBank/DDBJ whole genome shotgun (WGS) entry which is preliminary data.</text>
</comment>
<dbReference type="Proteomes" id="UP000324222">
    <property type="component" value="Unassembled WGS sequence"/>
</dbReference>
<keyword evidence="3" id="KW-1185">Reference proteome</keyword>
<evidence type="ECO:0000256" key="1">
    <source>
        <dbReference type="SAM" id="SignalP"/>
    </source>
</evidence>
<feature type="chain" id="PRO_5023104794" evidence="1">
    <location>
        <begin position="17"/>
        <end position="100"/>
    </location>
</feature>
<sequence>MIWCKTLVFDEVLVLALHPRGPKSPNCWWCSASNQSVNQSAAIGRRENIRQNIDISAKRSIYLGDASIHFFAHTVARGNDCRIGQKSKPLPDGYLFLEYR</sequence>
<proteinExistence type="predicted"/>
<organism evidence="2 3">
    <name type="scientific">Portunus trituberculatus</name>
    <name type="common">Swimming crab</name>
    <name type="synonym">Neptunus trituberculatus</name>
    <dbReference type="NCBI Taxonomy" id="210409"/>
    <lineage>
        <taxon>Eukaryota</taxon>
        <taxon>Metazoa</taxon>
        <taxon>Ecdysozoa</taxon>
        <taxon>Arthropoda</taxon>
        <taxon>Crustacea</taxon>
        <taxon>Multicrustacea</taxon>
        <taxon>Malacostraca</taxon>
        <taxon>Eumalacostraca</taxon>
        <taxon>Eucarida</taxon>
        <taxon>Decapoda</taxon>
        <taxon>Pleocyemata</taxon>
        <taxon>Brachyura</taxon>
        <taxon>Eubrachyura</taxon>
        <taxon>Portunoidea</taxon>
        <taxon>Portunidae</taxon>
        <taxon>Portuninae</taxon>
        <taxon>Portunus</taxon>
    </lineage>
</organism>
<name>A0A5B7G3Y7_PORTR</name>
<accession>A0A5B7G3Y7</accession>
<dbReference type="EMBL" id="VSRR010010856">
    <property type="protein sequence ID" value="MPC52406.1"/>
    <property type="molecule type" value="Genomic_DNA"/>
</dbReference>
<reference evidence="2 3" key="1">
    <citation type="submission" date="2019-05" db="EMBL/GenBank/DDBJ databases">
        <title>Another draft genome of Portunus trituberculatus and its Hox gene families provides insights of decapod evolution.</title>
        <authorList>
            <person name="Jeong J.-H."/>
            <person name="Song I."/>
            <person name="Kim S."/>
            <person name="Choi T."/>
            <person name="Kim D."/>
            <person name="Ryu S."/>
            <person name="Kim W."/>
        </authorList>
    </citation>
    <scope>NUCLEOTIDE SEQUENCE [LARGE SCALE GENOMIC DNA]</scope>
    <source>
        <tissue evidence="2">Muscle</tissue>
    </source>
</reference>
<feature type="signal peptide" evidence="1">
    <location>
        <begin position="1"/>
        <end position="16"/>
    </location>
</feature>
<evidence type="ECO:0000313" key="2">
    <source>
        <dbReference type="EMBL" id="MPC52406.1"/>
    </source>
</evidence>
<keyword evidence="1" id="KW-0732">Signal</keyword>
<gene>
    <name evidence="2" type="ORF">E2C01_046274</name>
</gene>
<evidence type="ECO:0000313" key="3">
    <source>
        <dbReference type="Proteomes" id="UP000324222"/>
    </source>
</evidence>